<gene>
    <name evidence="4" type="ORF">DFP88_104193</name>
</gene>
<dbReference type="Proteomes" id="UP000248311">
    <property type="component" value="Unassembled WGS sequence"/>
</dbReference>
<dbReference type="SUPFAM" id="SSF53697">
    <property type="entry name" value="SIS domain"/>
    <property type="match status" value="1"/>
</dbReference>
<dbReference type="EMBL" id="QJTE01000004">
    <property type="protein sequence ID" value="PYE82437.1"/>
    <property type="molecule type" value="Genomic_DNA"/>
</dbReference>
<reference evidence="4 5" key="1">
    <citation type="submission" date="2018-06" db="EMBL/GenBank/DDBJ databases">
        <title>Genomic Encyclopedia of Type Strains, Phase III (KMG-III): the genomes of soil and plant-associated and newly described type strains.</title>
        <authorList>
            <person name="Whitman W."/>
        </authorList>
    </citation>
    <scope>NUCLEOTIDE SEQUENCE [LARGE SCALE GENOMIC DNA]</scope>
    <source>
        <strain evidence="4 5">CECT 9025</strain>
    </source>
</reference>
<dbReference type="InterPro" id="IPR035466">
    <property type="entry name" value="GlmS/AgaS_SIS"/>
</dbReference>
<keyword evidence="5" id="KW-1185">Reference proteome</keyword>
<keyword evidence="1 4" id="KW-0032">Aminotransferase</keyword>
<dbReference type="RefSeq" id="WP_110815105.1">
    <property type="nucleotide sequence ID" value="NZ_QJTE01000004.1"/>
</dbReference>
<proteinExistence type="predicted"/>
<keyword evidence="2" id="KW-0677">Repeat</keyword>
<dbReference type="InterPro" id="IPR001347">
    <property type="entry name" value="SIS_dom"/>
</dbReference>
<feature type="domain" description="SIS" evidence="3">
    <location>
        <begin position="24"/>
        <end position="166"/>
    </location>
</feature>
<dbReference type="PROSITE" id="PS51464">
    <property type="entry name" value="SIS"/>
    <property type="match status" value="2"/>
</dbReference>
<keyword evidence="4" id="KW-0808">Transferase</keyword>
<dbReference type="InterPro" id="IPR035490">
    <property type="entry name" value="GlmS/FrlB_SIS"/>
</dbReference>
<dbReference type="PANTHER" id="PTHR10937:SF4">
    <property type="entry name" value="GLUCOSAMINE-6-PHOSPHATE DEAMINASE"/>
    <property type="match status" value="1"/>
</dbReference>
<evidence type="ECO:0000256" key="2">
    <source>
        <dbReference type="ARBA" id="ARBA00022737"/>
    </source>
</evidence>
<dbReference type="CDD" id="cd05009">
    <property type="entry name" value="SIS_GlmS_GlmD_2"/>
    <property type="match status" value="1"/>
</dbReference>
<evidence type="ECO:0000313" key="4">
    <source>
        <dbReference type="EMBL" id="PYE82437.1"/>
    </source>
</evidence>
<dbReference type="GO" id="GO:1901135">
    <property type="term" value="P:carbohydrate derivative metabolic process"/>
    <property type="evidence" value="ECO:0007669"/>
    <property type="project" value="InterPro"/>
</dbReference>
<dbReference type="Gene3D" id="3.40.50.10490">
    <property type="entry name" value="Glucose-6-phosphate isomerase like protein, domain 1"/>
    <property type="match status" value="2"/>
</dbReference>
<dbReference type="CDD" id="cd05008">
    <property type="entry name" value="SIS_GlmS_GlmD_1"/>
    <property type="match status" value="1"/>
</dbReference>
<accession>A0A318T024</accession>
<evidence type="ECO:0000313" key="5">
    <source>
        <dbReference type="Proteomes" id="UP000248311"/>
    </source>
</evidence>
<dbReference type="AlphaFoldDB" id="A0A318T024"/>
<comment type="caution">
    <text evidence="4">The sequence shown here is derived from an EMBL/GenBank/DDBJ whole genome shotgun (WGS) entry which is preliminary data.</text>
</comment>
<organism evidence="4 5">
    <name type="scientific">Pseudoroseicyclus aestuarii</name>
    <dbReference type="NCBI Taxonomy" id="1795041"/>
    <lineage>
        <taxon>Bacteria</taxon>
        <taxon>Pseudomonadati</taxon>
        <taxon>Pseudomonadota</taxon>
        <taxon>Alphaproteobacteria</taxon>
        <taxon>Rhodobacterales</taxon>
        <taxon>Paracoccaceae</taxon>
        <taxon>Pseudoroseicyclus</taxon>
    </lineage>
</organism>
<dbReference type="OrthoDB" id="9779207at2"/>
<dbReference type="Pfam" id="PF01380">
    <property type="entry name" value="SIS"/>
    <property type="match status" value="2"/>
</dbReference>
<dbReference type="GO" id="GO:0097367">
    <property type="term" value="F:carbohydrate derivative binding"/>
    <property type="evidence" value="ECO:0007669"/>
    <property type="project" value="InterPro"/>
</dbReference>
<sequence>MTSTTETVIRAQFDYLRAALEIEVPDLARVGAPLVFVGCGTSYYLAQALAASANLSGLAALAVPGAEWLNRPGAYLPQEAGAAVIGLSRSGTTTETVAALRASRGRGLTTVAISCEEDSPILEAAEHRLYLPTDSREGIVMSTSASLMLLGGLRMIGVTLTMDDIAEAEALMQALDAEPGLIEGCTHHVFLGAGPLYGIACEGALKLMEMSINPAQAFHPMEFRHGPISLTDERTLAVMLYAAEGGAEQAALAAELEAKGARVLGLGGPGTLALGTAPEGDLRQGLRVLPALQLLGEKVALLKGIDTETPRHLTKVVLLEG</sequence>
<protein>
    <submittedName>
        <fullName evidence="4">Glucosamine--fructose-6-phosphate aminotransferase (Isomerizing)</fullName>
    </submittedName>
</protein>
<evidence type="ECO:0000256" key="1">
    <source>
        <dbReference type="ARBA" id="ARBA00022576"/>
    </source>
</evidence>
<name>A0A318T024_9RHOB</name>
<dbReference type="InterPro" id="IPR046348">
    <property type="entry name" value="SIS_dom_sf"/>
</dbReference>
<dbReference type="PANTHER" id="PTHR10937">
    <property type="entry name" value="GLUCOSAMINE--FRUCTOSE-6-PHOSPHATE AMINOTRANSFERASE, ISOMERIZING"/>
    <property type="match status" value="1"/>
</dbReference>
<dbReference type="GO" id="GO:0008483">
    <property type="term" value="F:transaminase activity"/>
    <property type="evidence" value="ECO:0007669"/>
    <property type="project" value="UniProtKB-KW"/>
</dbReference>
<evidence type="ECO:0000259" key="3">
    <source>
        <dbReference type="PROSITE" id="PS51464"/>
    </source>
</evidence>
<feature type="domain" description="SIS" evidence="3">
    <location>
        <begin position="177"/>
        <end position="310"/>
    </location>
</feature>